<feature type="transmembrane region" description="Helical" evidence="2">
    <location>
        <begin position="253"/>
        <end position="278"/>
    </location>
</feature>
<comment type="caution">
    <text evidence="3">The sequence shown here is derived from an EMBL/GenBank/DDBJ whole genome shotgun (WGS) entry which is preliminary data.</text>
</comment>
<feature type="transmembrane region" description="Helical" evidence="2">
    <location>
        <begin position="216"/>
        <end position="241"/>
    </location>
</feature>
<evidence type="ECO:0000256" key="2">
    <source>
        <dbReference type="SAM" id="Phobius"/>
    </source>
</evidence>
<evidence type="ECO:0000256" key="1">
    <source>
        <dbReference type="SAM" id="MobiDB-lite"/>
    </source>
</evidence>
<organism evidence="3 4">
    <name type="scientific">Kocuria marina</name>
    <dbReference type="NCBI Taxonomy" id="223184"/>
    <lineage>
        <taxon>Bacteria</taxon>
        <taxon>Bacillati</taxon>
        <taxon>Actinomycetota</taxon>
        <taxon>Actinomycetes</taxon>
        <taxon>Micrococcales</taxon>
        <taxon>Micrococcaceae</taxon>
        <taxon>Kocuria</taxon>
    </lineage>
</organism>
<dbReference type="AlphaFoldDB" id="A0A0B0DC79"/>
<dbReference type="EMBL" id="JROM01000046">
    <property type="protein sequence ID" value="KHE73762.1"/>
    <property type="molecule type" value="Genomic_DNA"/>
</dbReference>
<dbReference type="Proteomes" id="UP000030664">
    <property type="component" value="Unassembled WGS sequence"/>
</dbReference>
<sequence>MPGWLTDGIGGLIEKGLDAAMRWLLKSLLGALQVVLDGISEWWLGISGPGMGEGSPAAAVQNSTIYFVAVAGIIGTAFGIVRVVRTHSKDASVDLVMAMFSTVAVTAIGGTAATYLLKASDAVSPWLLSNITGQGDDERTSLYTMLAIMPGDQSGKFVIGLAIVSVILVLVAALASVVNALFVIFSYGMVAVLVGLLPIFAAQSQTQAGKERFWKVMGWIFAAVLYKPTAAIIYGVGSLWIKGMVSDDQKGDAFAELISLISGMVVIIMACLALPALIKIVTVATTDQARGVGAGGAIAAGAGAIAVGSLGLAAAVGGGAATGASAASAGGGSAGLGSAGAALGGGSEGVATGGGNALGGASSMSSGGGSSSPGASHQSGPSMGSSGSQERGGSASASDAGAGSPASGAASASTAGSDSPATGSNGASGSGGATNSSAPGGTSGSSAASGSVGESSPRGESSASGGSVPDSGSGVSSSGGEHASAAPVGGGGGGSAAAPTGSRDSGNVMSPNMARALAEAGRFTATSAGRHIQDLENVER</sequence>
<keyword evidence="2" id="KW-0472">Membrane</keyword>
<feature type="transmembrane region" description="Helical" evidence="2">
    <location>
        <begin position="182"/>
        <end position="204"/>
    </location>
</feature>
<feature type="region of interest" description="Disordered" evidence="1">
    <location>
        <begin position="356"/>
        <end position="513"/>
    </location>
</feature>
<reference evidence="3 4" key="1">
    <citation type="submission" date="2014-09" db="EMBL/GenBank/DDBJ databases">
        <title>High-quality draft genome sequence of Kocuria marina SO9-6, an actinobacterium isolated from a copper mine.</title>
        <authorList>
            <person name="Castro D.B."/>
            <person name="Pereira L.B."/>
            <person name="Silva M.V."/>
            <person name="Silva B.P."/>
            <person name="Zanardi B.R."/>
            <person name="Carlos C."/>
            <person name="Belgini D.R."/>
            <person name="Limache E.G."/>
            <person name="Lacerda G.V."/>
            <person name="Nery M.B."/>
            <person name="Gomes M.B."/>
            <person name="Souza S."/>
            <person name="Silva T.M."/>
            <person name="Rodrigues V.D."/>
            <person name="Paulino L.C."/>
            <person name="Vicentini R."/>
            <person name="Ferraz L.F."/>
            <person name="Ottoboni L.M."/>
        </authorList>
    </citation>
    <scope>NUCLEOTIDE SEQUENCE [LARGE SCALE GENOMIC DNA]</scope>
    <source>
        <strain evidence="3 4">SO9-6</strain>
    </source>
</reference>
<evidence type="ECO:0000313" key="4">
    <source>
        <dbReference type="Proteomes" id="UP000030664"/>
    </source>
</evidence>
<gene>
    <name evidence="3" type="ORF">AS25_10900</name>
</gene>
<feature type="compositionally biased region" description="Low complexity" evidence="1">
    <location>
        <begin position="433"/>
        <end position="487"/>
    </location>
</feature>
<proteinExistence type="predicted"/>
<evidence type="ECO:0000313" key="3">
    <source>
        <dbReference type="EMBL" id="KHE73762.1"/>
    </source>
</evidence>
<name>A0A0B0DC79_9MICC</name>
<accession>A0A0B0DC79</accession>
<feature type="transmembrane region" description="Helical" evidence="2">
    <location>
        <begin position="157"/>
        <end position="175"/>
    </location>
</feature>
<keyword evidence="2" id="KW-0812">Transmembrane</keyword>
<dbReference type="eggNOG" id="ENOG5032TCD">
    <property type="taxonomic scope" value="Bacteria"/>
</dbReference>
<feature type="transmembrane region" description="Helical" evidence="2">
    <location>
        <begin position="96"/>
        <end position="117"/>
    </location>
</feature>
<dbReference type="STRING" id="223184.AS25_10900"/>
<evidence type="ECO:0008006" key="5">
    <source>
        <dbReference type="Google" id="ProtNLM"/>
    </source>
</evidence>
<feature type="compositionally biased region" description="Low complexity" evidence="1">
    <location>
        <begin position="372"/>
        <end position="425"/>
    </location>
</feature>
<protein>
    <recommendedName>
        <fullName evidence="5">TrbL/VirB6 plasmid conjugal transfer protein</fullName>
    </recommendedName>
</protein>
<feature type="transmembrane region" description="Helical" evidence="2">
    <location>
        <begin position="64"/>
        <end position="84"/>
    </location>
</feature>
<keyword evidence="2" id="KW-1133">Transmembrane helix</keyword>